<proteinExistence type="predicted"/>
<dbReference type="AlphaFoldDB" id="A0A6G1E0I0"/>
<accession>A0A6G1E0I0</accession>
<keyword evidence="2" id="KW-1185">Reference proteome</keyword>
<reference evidence="1 2" key="1">
    <citation type="submission" date="2019-11" db="EMBL/GenBank/DDBJ databases">
        <title>Whole genome sequence of Oryza granulata.</title>
        <authorList>
            <person name="Li W."/>
        </authorList>
    </citation>
    <scope>NUCLEOTIDE SEQUENCE [LARGE SCALE GENOMIC DNA]</scope>
    <source>
        <strain evidence="2">cv. Menghai</strain>
        <tissue evidence="1">Leaf</tissue>
    </source>
</reference>
<dbReference type="GO" id="GO:0009773">
    <property type="term" value="P:photosynthetic electron transport in photosystem I"/>
    <property type="evidence" value="ECO:0007669"/>
    <property type="project" value="InterPro"/>
</dbReference>
<dbReference type="GO" id="GO:0016730">
    <property type="term" value="F:oxidoreductase activity, acting on iron-sulfur proteins as donors"/>
    <property type="evidence" value="ECO:0007669"/>
    <property type="project" value="InterPro"/>
</dbReference>
<organism evidence="1 2">
    <name type="scientific">Oryza meyeriana var. granulata</name>
    <dbReference type="NCBI Taxonomy" id="110450"/>
    <lineage>
        <taxon>Eukaryota</taxon>
        <taxon>Viridiplantae</taxon>
        <taxon>Streptophyta</taxon>
        <taxon>Embryophyta</taxon>
        <taxon>Tracheophyta</taxon>
        <taxon>Spermatophyta</taxon>
        <taxon>Magnoliopsida</taxon>
        <taxon>Liliopsida</taxon>
        <taxon>Poales</taxon>
        <taxon>Poaceae</taxon>
        <taxon>BOP clade</taxon>
        <taxon>Oryzoideae</taxon>
        <taxon>Oryzeae</taxon>
        <taxon>Oryzinae</taxon>
        <taxon>Oryza</taxon>
        <taxon>Oryza meyeriana</taxon>
    </lineage>
</organism>
<dbReference type="PANTHER" id="PTHR31032:SF7">
    <property type="entry name" value="EXPRESSED PROTEIN"/>
    <property type="match status" value="1"/>
</dbReference>
<dbReference type="Proteomes" id="UP000479710">
    <property type="component" value="Unassembled WGS sequence"/>
</dbReference>
<protein>
    <submittedName>
        <fullName evidence="1">Uncharacterized protein</fullName>
    </submittedName>
</protein>
<dbReference type="EMBL" id="SPHZ02000005">
    <property type="protein sequence ID" value="KAF0918207.1"/>
    <property type="molecule type" value="Genomic_DNA"/>
</dbReference>
<evidence type="ECO:0000313" key="1">
    <source>
        <dbReference type="EMBL" id="KAF0918207.1"/>
    </source>
</evidence>
<name>A0A6G1E0I0_9ORYZ</name>
<sequence length="93" mass="10522">MVHIVKYNACLLDGTSVSKSEGVEFRLADGMDGFFPPLYFIHSDLKTIYVYSDLSVDYLKMFLLNVPGTTVALGLFFFIDELTGFEINVFQVH</sequence>
<dbReference type="PANTHER" id="PTHR31032">
    <property type="entry name" value="PGR5-LIKE PROTEIN 1B, CHLOROPLASTIC"/>
    <property type="match status" value="1"/>
</dbReference>
<evidence type="ECO:0000313" key="2">
    <source>
        <dbReference type="Proteomes" id="UP000479710"/>
    </source>
</evidence>
<gene>
    <name evidence="1" type="ORF">E2562_023141</name>
</gene>
<comment type="caution">
    <text evidence="1">The sequence shown here is derived from an EMBL/GenBank/DDBJ whole genome shotgun (WGS) entry which is preliminary data.</text>
</comment>
<dbReference type="InterPro" id="IPR039987">
    <property type="entry name" value="PGRL1"/>
</dbReference>
<dbReference type="GO" id="GO:0009535">
    <property type="term" value="C:chloroplast thylakoid membrane"/>
    <property type="evidence" value="ECO:0007669"/>
    <property type="project" value="InterPro"/>
</dbReference>
<dbReference type="OrthoDB" id="38589at2759"/>